<dbReference type="EMBL" id="JAPMIV010000041">
    <property type="protein sequence ID" value="MDV6375965.1"/>
    <property type="molecule type" value="Genomic_DNA"/>
</dbReference>
<organism evidence="2 3">
    <name type="scientific">Deinococcus arenicola</name>
    <dbReference type="NCBI Taxonomy" id="2994950"/>
    <lineage>
        <taxon>Bacteria</taxon>
        <taxon>Thermotogati</taxon>
        <taxon>Deinococcota</taxon>
        <taxon>Deinococci</taxon>
        <taxon>Deinococcales</taxon>
        <taxon>Deinococcaceae</taxon>
        <taxon>Deinococcus</taxon>
    </lineage>
</organism>
<sequence>MSPLPFLSLLPLLTPASVFLPTPMSAGTVLGLSTPPLHFVIAADMTGSSKNPAFKYADQARLLTQSIMLNQVRSGDTLTLLRICEGVQTVADFKFASKNGARMGKADILRYTGALTQPCTGRGSAITAGLSKANALTAKTAGTGDVVVMFTDGALLDDPERAKLGIIFDKLLGRKDTRLLFFAGLSPEKDKDGNSIRDGFVKALGKAGEQGRVLMAGAYDLNNVYPTFADAVKKARR</sequence>
<gene>
    <name evidence="2" type="ORF">ORD21_15310</name>
</gene>
<feature type="signal peptide" evidence="1">
    <location>
        <begin position="1"/>
        <end position="26"/>
    </location>
</feature>
<evidence type="ECO:0000256" key="1">
    <source>
        <dbReference type="SAM" id="SignalP"/>
    </source>
</evidence>
<dbReference type="Proteomes" id="UP001276150">
    <property type="component" value="Unassembled WGS sequence"/>
</dbReference>
<accession>A0ABU4DVT5</accession>
<dbReference type="SUPFAM" id="SSF53300">
    <property type="entry name" value="vWA-like"/>
    <property type="match status" value="1"/>
</dbReference>
<evidence type="ECO:0000313" key="2">
    <source>
        <dbReference type="EMBL" id="MDV6375965.1"/>
    </source>
</evidence>
<feature type="chain" id="PRO_5045450952" evidence="1">
    <location>
        <begin position="27"/>
        <end position="237"/>
    </location>
</feature>
<comment type="caution">
    <text evidence="2">The sequence shown here is derived from an EMBL/GenBank/DDBJ whole genome shotgun (WGS) entry which is preliminary data.</text>
</comment>
<name>A0ABU4DVT5_9DEIO</name>
<reference evidence="2 3" key="1">
    <citation type="submission" date="2022-11" db="EMBL/GenBank/DDBJ databases">
        <title>Deinococcus ZS9-10, Low Temperature and Draught-tolerating, UV-resistant Bacteria from Continental Antarctica.</title>
        <authorList>
            <person name="Cheng L."/>
        </authorList>
    </citation>
    <scope>NUCLEOTIDE SEQUENCE [LARGE SCALE GENOMIC DNA]</scope>
    <source>
        <strain evidence="2 3">ZS9-10</strain>
    </source>
</reference>
<dbReference type="RefSeq" id="WP_317641315.1">
    <property type="nucleotide sequence ID" value="NZ_JAPMIV010000041.1"/>
</dbReference>
<proteinExistence type="predicted"/>
<evidence type="ECO:0000313" key="3">
    <source>
        <dbReference type="Proteomes" id="UP001276150"/>
    </source>
</evidence>
<keyword evidence="1" id="KW-0732">Signal</keyword>
<dbReference type="InterPro" id="IPR036465">
    <property type="entry name" value="vWFA_dom_sf"/>
</dbReference>
<protein>
    <submittedName>
        <fullName evidence="2">VWA domain-containing protein</fullName>
    </submittedName>
</protein>
<keyword evidence="3" id="KW-1185">Reference proteome</keyword>